<dbReference type="PANTHER" id="PTHR43762">
    <property type="entry name" value="L-GULONOLACTONE OXIDASE"/>
    <property type="match status" value="1"/>
</dbReference>
<dbReference type="RefSeq" id="WP_011831112.1">
    <property type="nucleotide sequence ID" value="NC_008825.1"/>
</dbReference>
<dbReference type="Proteomes" id="UP000000366">
    <property type="component" value="Chromosome"/>
</dbReference>
<dbReference type="InterPro" id="IPR010031">
    <property type="entry name" value="FAD_lactone_oxidase-like"/>
</dbReference>
<dbReference type="InterPro" id="IPR029063">
    <property type="entry name" value="SAM-dependent_MTases_sf"/>
</dbReference>
<sequence length="761" mass="86262">MNTDHHIVNDVTQLNPVRVMAIVAPSSVEDVQEALRRTTGPVSVGGGRFSMGGQTASPGSLHFDMRSMNRIVAFSPENKTILVQAGVRWCDIQRFVDPHGLAVKIMQTYANFTVGGALGVNCHGRYVGLGPLVLSVRSIKLVLHDGRAVVASRTAHPELFFGAIGGYGALGVVVEVELDLADNRRVKRIDKVMPLSTYGAYFKDTVRCNPKAVFHNADLYGPHYRSVRAVTWAETDEPATTPDRLQPLRSAYPLHQYFLWAVSETPFGKERREKIVDPLLYLRKKVHWRNYEAGYDVAELEPPSRAERTYVLQEYFIPVERLLEFVPKMAAVLNRHRVNALNISIRHAMPDPDTALGWAPTETFAFVLYHKQRTRENARSRVGVWTRELIDAALSVGGTYYLPYQPHGTVEQFHRAYPKAAHLFALKWEVDPNFRFTNVLWDKYYRAWLDRGTPPSAQPPASEFHQVFDDVELSDAFYRFLQNVFRVAPEDRFHHLIGEACRLHADEETVYRHIQRELKSIKPASADLRYALPSLFRQKAEMTRQTLQVLGGRRKFDGYAEIGSKGRYYRGLAATLELRGPRYFIDEQPQTFSPVDIMERGQIGRLGVHVPLSDYAPLGPGIADASLDLVTCYVGLHHMTAERLGYFLQSVRRVLRPGGAFIVRDHDVRSDELRALVSLAHTVFNAGLGESWETNRAELRFFESAKTWVDRLQAQGFDDTGHRVLQDNDPTDNTLFCFVRRLDPQTLRDPAVVVQARGVRS</sequence>
<dbReference type="InterPro" id="IPR036318">
    <property type="entry name" value="FAD-bd_PCMH-like_sf"/>
</dbReference>
<keyword evidence="5" id="KW-1185">Reference proteome</keyword>
<dbReference type="Gene3D" id="3.30.465.10">
    <property type="match status" value="1"/>
</dbReference>
<evidence type="ECO:0000259" key="3">
    <source>
        <dbReference type="PROSITE" id="PS51387"/>
    </source>
</evidence>
<gene>
    <name evidence="4" type="ordered locus">Mpe_A3539</name>
</gene>
<reference evidence="4 5" key="1">
    <citation type="journal article" date="2007" name="J. Bacteriol.">
        <title>Whole-genome analysis of the methyl tert-butyl ether-degrading beta-proteobacterium Methylibium petroleiphilum PM1.</title>
        <authorList>
            <person name="Kane S.R."/>
            <person name="Chakicherla A.Y."/>
            <person name="Chain P.S.G."/>
            <person name="Schmidt R."/>
            <person name="Shin M.W."/>
            <person name="Legler T.C."/>
            <person name="Scow K.M."/>
            <person name="Larimer F.W."/>
            <person name="Lucas S.M."/>
            <person name="Richardson P.M."/>
            <person name="Hristova K.R."/>
        </authorList>
    </citation>
    <scope>NUCLEOTIDE SEQUENCE [LARGE SCALE GENOMIC DNA]</scope>
    <source>
        <strain evidence="5">ATCC BAA-1232 / LMG 22953 / PM1</strain>
    </source>
</reference>
<dbReference type="GO" id="GO:0008757">
    <property type="term" value="F:S-adenosylmethionine-dependent methyltransferase activity"/>
    <property type="evidence" value="ECO:0007669"/>
    <property type="project" value="InterPro"/>
</dbReference>
<feature type="domain" description="FAD-binding PCMH-type" evidence="3">
    <location>
        <begin position="14"/>
        <end position="183"/>
    </location>
</feature>
<proteinExistence type="predicted"/>
<evidence type="ECO:0000313" key="4">
    <source>
        <dbReference type="EMBL" id="ABM96492.1"/>
    </source>
</evidence>
<dbReference type="KEGG" id="mpt:Mpe_A3539"/>
<dbReference type="STRING" id="420662.Mpe_A3539"/>
<evidence type="ECO:0000256" key="1">
    <source>
        <dbReference type="ARBA" id="ARBA00022630"/>
    </source>
</evidence>
<dbReference type="SUPFAM" id="SSF55103">
    <property type="entry name" value="FAD-linked oxidases, C-terminal domain"/>
    <property type="match status" value="1"/>
</dbReference>
<dbReference type="Pfam" id="PF01565">
    <property type="entry name" value="FAD_binding_4"/>
    <property type="match status" value="1"/>
</dbReference>
<name>A2SLQ3_METPP</name>
<dbReference type="InterPro" id="IPR016164">
    <property type="entry name" value="FAD-linked_Oxase-like_C"/>
</dbReference>
<dbReference type="eggNOG" id="COG0277">
    <property type="taxonomic scope" value="Bacteria"/>
</dbReference>
<dbReference type="InterPro" id="IPR016166">
    <property type="entry name" value="FAD-bd_PCMH"/>
</dbReference>
<dbReference type="Pfam" id="PF08241">
    <property type="entry name" value="Methyltransf_11"/>
    <property type="match status" value="1"/>
</dbReference>
<accession>A2SLQ3</accession>
<dbReference type="HOGENOM" id="CLU_013186_0_0_4"/>
<dbReference type="SUPFAM" id="SSF53335">
    <property type="entry name" value="S-adenosyl-L-methionine-dependent methyltransferases"/>
    <property type="match status" value="1"/>
</dbReference>
<dbReference type="EMBL" id="CP000555">
    <property type="protein sequence ID" value="ABM96492.1"/>
    <property type="molecule type" value="Genomic_DNA"/>
</dbReference>
<evidence type="ECO:0000256" key="2">
    <source>
        <dbReference type="ARBA" id="ARBA00022827"/>
    </source>
</evidence>
<dbReference type="GO" id="GO:0071949">
    <property type="term" value="F:FAD binding"/>
    <property type="evidence" value="ECO:0007669"/>
    <property type="project" value="InterPro"/>
</dbReference>
<keyword evidence="2" id="KW-0274">FAD</keyword>
<dbReference type="InterPro" id="IPR016169">
    <property type="entry name" value="FAD-bd_PCMH_sub2"/>
</dbReference>
<dbReference type="PANTHER" id="PTHR43762:SF1">
    <property type="entry name" value="D-ARABINONO-1,4-LACTONE OXIDASE"/>
    <property type="match status" value="1"/>
</dbReference>
<dbReference type="SUPFAM" id="SSF56176">
    <property type="entry name" value="FAD-binding/transporter-associated domain-like"/>
    <property type="match status" value="1"/>
</dbReference>
<evidence type="ECO:0000313" key="5">
    <source>
        <dbReference type="Proteomes" id="UP000000366"/>
    </source>
</evidence>
<dbReference type="AlphaFoldDB" id="A2SLQ3"/>
<dbReference type="InterPro" id="IPR013216">
    <property type="entry name" value="Methyltransf_11"/>
</dbReference>
<dbReference type="GO" id="GO:0016899">
    <property type="term" value="F:oxidoreductase activity, acting on the CH-OH group of donors, oxygen as acceptor"/>
    <property type="evidence" value="ECO:0007669"/>
    <property type="project" value="InterPro"/>
</dbReference>
<keyword evidence="1" id="KW-0285">Flavoprotein</keyword>
<dbReference type="InterPro" id="IPR006094">
    <property type="entry name" value="Oxid_FAD_bind_N"/>
</dbReference>
<protein>
    <submittedName>
        <fullName evidence="4">FAD/FMN-containing dehydrogenases-like protein</fullName>
    </submittedName>
</protein>
<dbReference type="PROSITE" id="PS51387">
    <property type="entry name" value="FAD_PCMH"/>
    <property type="match status" value="1"/>
</dbReference>
<dbReference type="eggNOG" id="COG4798">
    <property type="taxonomic scope" value="Bacteria"/>
</dbReference>
<dbReference type="Gene3D" id="3.40.50.150">
    <property type="entry name" value="Vaccinia Virus protein VP39"/>
    <property type="match status" value="1"/>
</dbReference>
<organism evidence="4 5">
    <name type="scientific">Methylibium petroleiphilum (strain ATCC BAA-1232 / LMG 22953 / PM1)</name>
    <dbReference type="NCBI Taxonomy" id="420662"/>
    <lineage>
        <taxon>Bacteria</taxon>
        <taxon>Pseudomonadati</taxon>
        <taxon>Pseudomonadota</taxon>
        <taxon>Betaproteobacteria</taxon>
        <taxon>Burkholderiales</taxon>
        <taxon>Sphaerotilaceae</taxon>
        <taxon>Methylibium</taxon>
    </lineage>
</organism>